<dbReference type="Gene3D" id="2.40.160.40">
    <property type="entry name" value="monomeric porin ompg"/>
    <property type="match status" value="1"/>
</dbReference>
<feature type="signal peptide" evidence="2">
    <location>
        <begin position="1"/>
        <end position="23"/>
    </location>
</feature>
<evidence type="ECO:0000313" key="3">
    <source>
        <dbReference type="EMBL" id="MDC5740273.1"/>
    </source>
</evidence>
<proteinExistence type="predicted"/>
<evidence type="ECO:0000256" key="2">
    <source>
        <dbReference type="SAM" id="SignalP"/>
    </source>
</evidence>
<evidence type="ECO:0000256" key="1">
    <source>
        <dbReference type="ARBA" id="ARBA00022729"/>
    </source>
</evidence>
<sequence>MNRNLAVSFLALSATAVSSFATADGWPHGFIDYRHEYLDKDAKHYDRVMMGNFFSNGIGVLGELRYATKEGGERHAWDPSSFNNNGMGLSIVYKFKPLDNKKFWLEPMFWLDSSKWWSTYELGMTVGYDFSREWRLSGRYRYDMDKATSDSIAYGNTDRNNERYDVWLKYNPEGTDLRFTFNGVYYDNDYITWDNGKKDYALDLKVGYKLGSWEPYFRLGDRRASKTTDERQLRYRVGLTYSW</sequence>
<dbReference type="Proteomes" id="UP001150001">
    <property type="component" value="Unassembled WGS sequence"/>
</dbReference>
<dbReference type="Pfam" id="PF06178">
    <property type="entry name" value="KdgM"/>
    <property type="match status" value="1"/>
</dbReference>
<accession>A0ABT5GSN4</accession>
<dbReference type="PANTHER" id="PTHR38105:SF5">
    <property type="entry name" value="OUTER MEMBRANE PROTEIN"/>
    <property type="match status" value="1"/>
</dbReference>
<evidence type="ECO:0000313" key="4">
    <source>
        <dbReference type="Proteomes" id="UP001150001"/>
    </source>
</evidence>
<dbReference type="GeneID" id="78077241"/>
<dbReference type="RefSeq" id="WP_084656854.1">
    <property type="nucleotide sequence ID" value="NZ_JAPFIM010000015.1"/>
</dbReference>
<dbReference type="InterPro" id="IPR053713">
    <property type="entry name" value="Bact_OM_Channel_sf"/>
</dbReference>
<feature type="chain" id="PRO_5046117879" evidence="2">
    <location>
        <begin position="24"/>
        <end position="243"/>
    </location>
</feature>
<organism evidence="3 4">
    <name type="scientific">Vibrio europaeus</name>
    <dbReference type="NCBI Taxonomy" id="300876"/>
    <lineage>
        <taxon>Bacteria</taxon>
        <taxon>Pseudomonadati</taxon>
        <taxon>Pseudomonadota</taxon>
        <taxon>Gammaproteobacteria</taxon>
        <taxon>Vibrionales</taxon>
        <taxon>Vibrionaceae</taxon>
        <taxon>Vibrio</taxon>
        <taxon>Vibrio oreintalis group</taxon>
    </lineage>
</organism>
<dbReference type="InterPro" id="IPR009331">
    <property type="entry name" value="Oligogalacturonate-sp_porin"/>
</dbReference>
<comment type="caution">
    <text evidence="3">The sequence shown here is derived from an EMBL/GenBank/DDBJ whole genome shotgun (WGS) entry which is preliminary data.</text>
</comment>
<name>A0ABT5GSN4_9VIBR</name>
<protein>
    <submittedName>
        <fullName evidence="3">Oligogalacturonate-specific porin KdgM family protein</fullName>
    </submittedName>
</protein>
<keyword evidence="1 2" id="KW-0732">Signal</keyword>
<dbReference type="SUPFAM" id="SSF56935">
    <property type="entry name" value="Porins"/>
    <property type="match status" value="1"/>
</dbReference>
<reference evidence="3" key="1">
    <citation type="submission" date="2022-11" db="EMBL/GenBank/DDBJ databases">
        <title>Role of the vibriolysin VemA secreted by the emergent pathogen Vibrio europaeus in the colonization of Manila clam mucus.</title>
        <authorList>
            <person name="Martinez C."/>
            <person name="Rodriguez S."/>
            <person name="Vences A."/>
            <person name="Barja J.L."/>
            <person name="Toranzo A.E."/>
            <person name="Dubert J."/>
        </authorList>
    </citation>
    <scope>NUCLEOTIDE SEQUENCE</scope>
    <source>
        <strain evidence="3">3454</strain>
    </source>
</reference>
<dbReference type="PANTHER" id="PTHR38105">
    <property type="entry name" value="OUTER MEMBRANE PROTEIN-RELATED-RELATED"/>
    <property type="match status" value="1"/>
</dbReference>
<keyword evidence="4" id="KW-1185">Reference proteome</keyword>
<gene>
    <name evidence="3" type="ORF">OPW20_09350</name>
</gene>
<dbReference type="EMBL" id="JAPFIT010000012">
    <property type="protein sequence ID" value="MDC5740273.1"/>
    <property type="molecule type" value="Genomic_DNA"/>
</dbReference>